<feature type="compositionally biased region" description="Low complexity" evidence="1">
    <location>
        <begin position="32"/>
        <end position="67"/>
    </location>
</feature>
<gene>
    <name evidence="3" type="ORF">JOF57_002173</name>
</gene>
<sequence length="146" mass="14456">MFVVGLLIPVALAGIVGCSSPAEEGRNLEPESASTAASTTPTTTTQVTTTTTTTTVPPTTGQTSVVPPSLPSETGVAEQPVVAGDPPYLGSADQVEPPVVPYIPAPGPFSSCGAARAAGAAPLHRGSPGYSPALDRDGDGVACETR</sequence>
<protein>
    <submittedName>
        <fullName evidence="3">ABC-type glycerol-3-phosphate transport system substrate-binding protein</fullName>
    </submittedName>
</protein>
<organism evidence="3 4">
    <name type="scientific">Mycolicibacterium lutetiense</name>
    <dbReference type="NCBI Taxonomy" id="1641992"/>
    <lineage>
        <taxon>Bacteria</taxon>
        <taxon>Bacillati</taxon>
        <taxon>Actinomycetota</taxon>
        <taxon>Actinomycetes</taxon>
        <taxon>Mycobacteriales</taxon>
        <taxon>Mycobacteriaceae</taxon>
        <taxon>Mycolicibacterium</taxon>
    </lineage>
</organism>
<accession>A0ABS4ZS70</accession>
<proteinExistence type="predicted"/>
<dbReference type="InterPro" id="IPR008613">
    <property type="entry name" value="Excalibur_Ca-bd_domain"/>
</dbReference>
<dbReference type="SMART" id="SM00894">
    <property type="entry name" value="Excalibur"/>
    <property type="match status" value="1"/>
</dbReference>
<name>A0ABS4ZS70_9MYCO</name>
<evidence type="ECO:0000256" key="1">
    <source>
        <dbReference type="SAM" id="MobiDB-lite"/>
    </source>
</evidence>
<feature type="domain" description="Excalibur calcium-binding" evidence="2">
    <location>
        <begin position="108"/>
        <end position="144"/>
    </location>
</feature>
<evidence type="ECO:0000313" key="4">
    <source>
        <dbReference type="Proteomes" id="UP000694460"/>
    </source>
</evidence>
<dbReference type="Proteomes" id="UP000694460">
    <property type="component" value="Unassembled WGS sequence"/>
</dbReference>
<feature type="region of interest" description="Disordered" evidence="1">
    <location>
        <begin position="119"/>
        <end position="146"/>
    </location>
</feature>
<feature type="region of interest" description="Disordered" evidence="1">
    <location>
        <begin position="22"/>
        <end position="93"/>
    </location>
</feature>
<dbReference type="Pfam" id="PF05901">
    <property type="entry name" value="Excalibur"/>
    <property type="match status" value="1"/>
</dbReference>
<reference evidence="3 4" key="1">
    <citation type="submission" date="2021-03" db="EMBL/GenBank/DDBJ databases">
        <title>Sequencing the genomes of 1000 actinobacteria strains.</title>
        <authorList>
            <person name="Klenk H.-P."/>
        </authorList>
    </citation>
    <scope>NUCLEOTIDE SEQUENCE [LARGE SCALE GENOMIC DNA]</scope>
    <source>
        <strain evidence="3 4">DSM 46713</strain>
    </source>
</reference>
<comment type="caution">
    <text evidence="3">The sequence shown here is derived from an EMBL/GenBank/DDBJ whole genome shotgun (WGS) entry which is preliminary data.</text>
</comment>
<keyword evidence="4" id="KW-1185">Reference proteome</keyword>
<evidence type="ECO:0000259" key="2">
    <source>
        <dbReference type="SMART" id="SM00894"/>
    </source>
</evidence>
<evidence type="ECO:0000313" key="3">
    <source>
        <dbReference type="EMBL" id="MBP2452260.1"/>
    </source>
</evidence>
<dbReference type="RefSeq" id="WP_307869994.1">
    <property type="nucleotide sequence ID" value="NZ_JAGIOP010000002.1"/>
</dbReference>
<feature type="compositionally biased region" description="Basic and acidic residues" evidence="1">
    <location>
        <begin position="134"/>
        <end position="146"/>
    </location>
</feature>
<dbReference type="EMBL" id="JAGIOP010000002">
    <property type="protein sequence ID" value="MBP2452260.1"/>
    <property type="molecule type" value="Genomic_DNA"/>
</dbReference>